<reference evidence="1 2" key="1">
    <citation type="submission" date="2014-04" db="EMBL/GenBank/DDBJ databases">
        <authorList>
            <consortium name="DOE Joint Genome Institute"/>
            <person name="Kuo A."/>
            <person name="Kohler A."/>
            <person name="Nagy L.G."/>
            <person name="Floudas D."/>
            <person name="Copeland A."/>
            <person name="Barry K.W."/>
            <person name="Cichocki N."/>
            <person name="Veneault-Fourrey C."/>
            <person name="LaButti K."/>
            <person name="Lindquist E.A."/>
            <person name="Lipzen A."/>
            <person name="Lundell T."/>
            <person name="Morin E."/>
            <person name="Murat C."/>
            <person name="Sun H."/>
            <person name="Tunlid A."/>
            <person name="Henrissat B."/>
            <person name="Grigoriev I.V."/>
            <person name="Hibbett D.S."/>
            <person name="Martin F."/>
            <person name="Nordberg H.P."/>
            <person name="Cantor M.N."/>
            <person name="Hua S.X."/>
        </authorList>
    </citation>
    <scope>NUCLEOTIDE SEQUENCE [LARGE SCALE GENOMIC DNA]</scope>
    <source>
        <strain evidence="1 2">LaAM-08-1</strain>
    </source>
</reference>
<dbReference type="AlphaFoldDB" id="A0A0C9XN13"/>
<evidence type="ECO:0000313" key="1">
    <source>
        <dbReference type="EMBL" id="KIJ97427.1"/>
    </source>
</evidence>
<name>A0A0C9XN13_9AGAR</name>
<keyword evidence="2" id="KW-1185">Reference proteome</keyword>
<gene>
    <name evidence="1" type="ORF">K443DRAFT_105711</name>
</gene>
<proteinExistence type="predicted"/>
<protein>
    <submittedName>
        <fullName evidence="1">Uncharacterized protein</fullName>
    </submittedName>
</protein>
<sequence>SLHKSVRLGMTRGTYNAGRGLFLCMAADLSVDIPSIDAQPYHLAVRKCVERGKFCHKYE</sequence>
<evidence type="ECO:0000313" key="2">
    <source>
        <dbReference type="Proteomes" id="UP000054477"/>
    </source>
</evidence>
<dbReference type="EMBL" id="KN838693">
    <property type="protein sequence ID" value="KIJ97427.1"/>
    <property type="molecule type" value="Genomic_DNA"/>
</dbReference>
<feature type="non-terminal residue" evidence="1">
    <location>
        <position position="1"/>
    </location>
</feature>
<reference evidence="2" key="2">
    <citation type="submission" date="2015-01" db="EMBL/GenBank/DDBJ databases">
        <title>Evolutionary Origins and Diversification of the Mycorrhizal Mutualists.</title>
        <authorList>
            <consortium name="DOE Joint Genome Institute"/>
            <consortium name="Mycorrhizal Genomics Consortium"/>
            <person name="Kohler A."/>
            <person name="Kuo A."/>
            <person name="Nagy L.G."/>
            <person name="Floudas D."/>
            <person name="Copeland A."/>
            <person name="Barry K.W."/>
            <person name="Cichocki N."/>
            <person name="Veneault-Fourrey C."/>
            <person name="LaButti K."/>
            <person name="Lindquist E.A."/>
            <person name="Lipzen A."/>
            <person name="Lundell T."/>
            <person name="Morin E."/>
            <person name="Murat C."/>
            <person name="Riley R."/>
            <person name="Ohm R."/>
            <person name="Sun H."/>
            <person name="Tunlid A."/>
            <person name="Henrissat B."/>
            <person name="Grigoriev I.V."/>
            <person name="Hibbett D.S."/>
            <person name="Martin F."/>
        </authorList>
    </citation>
    <scope>NUCLEOTIDE SEQUENCE [LARGE SCALE GENOMIC DNA]</scope>
    <source>
        <strain evidence="2">LaAM-08-1</strain>
    </source>
</reference>
<dbReference type="Proteomes" id="UP000054477">
    <property type="component" value="Unassembled WGS sequence"/>
</dbReference>
<accession>A0A0C9XN13</accession>
<organism evidence="1 2">
    <name type="scientific">Laccaria amethystina LaAM-08-1</name>
    <dbReference type="NCBI Taxonomy" id="1095629"/>
    <lineage>
        <taxon>Eukaryota</taxon>
        <taxon>Fungi</taxon>
        <taxon>Dikarya</taxon>
        <taxon>Basidiomycota</taxon>
        <taxon>Agaricomycotina</taxon>
        <taxon>Agaricomycetes</taxon>
        <taxon>Agaricomycetidae</taxon>
        <taxon>Agaricales</taxon>
        <taxon>Agaricineae</taxon>
        <taxon>Hydnangiaceae</taxon>
        <taxon>Laccaria</taxon>
    </lineage>
</organism>
<dbReference type="HOGENOM" id="CLU_2967268_0_0_1"/>